<dbReference type="PROSITE" id="PS00018">
    <property type="entry name" value="EF_HAND_1"/>
    <property type="match status" value="2"/>
</dbReference>
<dbReference type="InterPro" id="IPR011992">
    <property type="entry name" value="EF-hand-dom_pair"/>
</dbReference>
<dbReference type="CDD" id="cd00051">
    <property type="entry name" value="EFh"/>
    <property type="match status" value="1"/>
</dbReference>
<name>A0A6B2LQ24_9EUKA</name>
<dbReference type="InterPro" id="IPR002048">
    <property type="entry name" value="EF_hand_dom"/>
</dbReference>
<sequence>MTKEQHKELKDAFSIFDKNGDGSISREELKVVLEAIGQKPSDAELDRLIYEVDLNNNGEIDFEEFLQMMGNQSKPRDSEDDIKKAFKIFDPEGTGYIKADELALVLTNLGDALSSEEIEEILRNVVKVDGKIEFNSFVKLLLSE</sequence>
<organism evidence="4">
    <name type="scientific">Arcella intermedia</name>
    <dbReference type="NCBI Taxonomy" id="1963864"/>
    <lineage>
        <taxon>Eukaryota</taxon>
        <taxon>Amoebozoa</taxon>
        <taxon>Tubulinea</taxon>
        <taxon>Elardia</taxon>
        <taxon>Arcellinida</taxon>
        <taxon>Sphaerothecina</taxon>
        <taxon>Arcellidae</taxon>
        <taxon>Arcella</taxon>
    </lineage>
</organism>
<dbReference type="SUPFAM" id="SSF47473">
    <property type="entry name" value="EF-hand"/>
    <property type="match status" value="1"/>
</dbReference>
<keyword evidence="2" id="KW-0106">Calcium</keyword>
<reference evidence="4" key="1">
    <citation type="journal article" date="2020" name="J. Eukaryot. Microbiol.">
        <title>De novo Sequencing, Assembly and Annotation of the Transcriptome for the Free-Living Testate Amoeba Arcella intermedia.</title>
        <authorList>
            <person name="Ribeiro G.M."/>
            <person name="Porfirio-Sousa A.L."/>
            <person name="Maurer-Alcala X.X."/>
            <person name="Katz L.A."/>
            <person name="Lahr D.J.G."/>
        </authorList>
    </citation>
    <scope>NUCLEOTIDE SEQUENCE</scope>
</reference>
<protein>
    <recommendedName>
        <fullName evidence="3">EF-hand domain-containing protein</fullName>
    </recommendedName>
</protein>
<dbReference type="EMBL" id="GIBP01009961">
    <property type="protein sequence ID" value="NDV38930.1"/>
    <property type="molecule type" value="Transcribed_RNA"/>
</dbReference>
<evidence type="ECO:0000256" key="2">
    <source>
        <dbReference type="ARBA" id="ARBA00022837"/>
    </source>
</evidence>
<evidence type="ECO:0000256" key="1">
    <source>
        <dbReference type="ARBA" id="ARBA00022737"/>
    </source>
</evidence>
<evidence type="ECO:0000313" key="4">
    <source>
        <dbReference type="EMBL" id="NDV38930.1"/>
    </source>
</evidence>
<dbReference type="FunFam" id="1.10.238.10:FF:000178">
    <property type="entry name" value="Calmodulin-2 A"/>
    <property type="match status" value="1"/>
</dbReference>
<keyword evidence="1" id="KW-0677">Repeat</keyword>
<feature type="domain" description="EF-hand" evidence="3">
    <location>
        <begin position="40"/>
        <end position="75"/>
    </location>
</feature>
<dbReference type="PROSITE" id="PS50222">
    <property type="entry name" value="EF_HAND_2"/>
    <property type="match status" value="3"/>
</dbReference>
<dbReference type="Gene3D" id="1.10.238.10">
    <property type="entry name" value="EF-hand"/>
    <property type="match status" value="2"/>
</dbReference>
<dbReference type="Pfam" id="PF13499">
    <property type="entry name" value="EF-hand_7"/>
    <property type="match status" value="2"/>
</dbReference>
<dbReference type="PANTHER" id="PTHR23048:SF0">
    <property type="entry name" value="CALMODULIN LIKE 3"/>
    <property type="match status" value="1"/>
</dbReference>
<dbReference type="SMART" id="SM00054">
    <property type="entry name" value="EFh"/>
    <property type="match status" value="3"/>
</dbReference>
<dbReference type="GO" id="GO:0016460">
    <property type="term" value="C:myosin II complex"/>
    <property type="evidence" value="ECO:0007669"/>
    <property type="project" value="TreeGrafter"/>
</dbReference>
<feature type="domain" description="EF-hand" evidence="3">
    <location>
        <begin position="77"/>
        <end position="112"/>
    </location>
</feature>
<dbReference type="AlphaFoldDB" id="A0A6B2LQ24"/>
<dbReference type="InterPro" id="IPR050230">
    <property type="entry name" value="CALM/Myosin/TropC-like"/>
</dbReference>
<dbReference type="InterPro" id="IPR018247">
    <property type="entry name" value="EF_Hand_1_Ca_BS"/>
</dbReference>
<proteinExistence type="predicted"/>
<dbReference type="GO" id="GO:0005509">
    <property type="term" value="F:calcium ion binding"/>
    <property type="evidence" value="ECO:0007669"/>
    <property type="project" value="InterPro"/>
</dbReference>
<feature type="domain" description="EF-hand" evidence="3">
    <location>
        <begin position="4"/>
        <end position="39"/>
    </location>
</feature>
<evidence type="ECO:0000259" key="3">
    <source>
        <dbReference type="PROSITE" id="PS50222"/>
    </source>
</evidence>
<dbReference type="PANTHER" id="PTHR23048">
    <property type="entry name" value="MYOSIN LIGHT CHAIN 1, 3"/>
    <property type="match status" value="1"/>
</dbReference>
<accession>A0A6B2LQ24</accession>